<keyword evidence="15" id="KW-1185">Reference proteome</keyword>
<comment type="caution">
    <text evidence="11">Lacks conserved residue(s) required for the propagation of feature annotation.</text>
</comment>
<evidence type="ECO:0000313" key="15">
    <source>
        <dbReference type="Proteomes" id="UP000037069"/>
    </source>
</evidence>
<dbReference type="Pfam" id="PF00246">
    <property type="entry name" value="Peptidase_M14"/>
    <property type="match status" value="2"/>
</dbReference>
<feature type="compositionally biased region" description="Low complexity" evidence="12">
    <location>
        <begin position="1083"/>
        <end position="1094"/>
    </location>
</feature>
<feature type="compositionally biased region" description="Basic and acidic residues" evidence="12">
    <location>
        <begin position="477"/>
        <end position="486"/>
    </location>
</feature>
<dbReference type="GO" id="GO:0004181">
    <property type="term" value="F:metallocarboxypeptidase activity"/>
    <property type="evidence" value="ECO:0007669"/>
    <property type="project" value="InterPro"/>
</dbReference>
<keyword evidence="4" id="KW-0645">Protease</keyword>
<evidence type="ECO:0000256" key="9">
    <source>
        <dbReference type="ARBA" id="ARBA00023049"/>
    </source>
</evidence>
<evidence type="ECO:0000256" key="7">
    <source>
        <dbReference type="ARBA" id="ARBA00022801"/>
    </source>
</evidence>
<accession>A0A0L0C8R3</accession>
<feature type="domain" description="Peptidase M14" evidence="13">
    <location>
        <begin position="1307"/>
        <end position="1599"/>
    </location>
</feature>
<dbReference type="FunFam" id="3.40.630.10:FF:000084">
    <property type="entry name" value="Carboxypeptidase B2"/>
    <property type="match status" value="1"/>
</dbReference>
<feature type="compositionally biased region" description="Acidic residues" evidence="12">
    <location>
        <begin position="190"/>
        <end position="203"/>
    </location>
</feature>
<feature type="compositionally biased region" description="Acidic residues" evidence="12">
    <location>
        <begin position="308"/>
        <end position="327"/>
    </location>
</feature>
<proteinExistence type="inferred from homology"/>
<feature type="compositionally biased region" description="Basic and acidic residues" evidence="12">
    <location>
        <begin position="1135"/>
        <end position="1147"/>
    </location>
</feature>
<evidence type="ECO:0000256" key="8">
    <source>
        <dbReference type="ARBA" id="ARBA00022833"/>
    </source>
</evidence>
<keyword evidence="6" id="KW-0732">Signal</keyword>
<feature type="compositionally biased region" description="Basic and acidic residues" evidence="12">
    <location>
        <begin position="1095"/>
        <end position="1104"/>
    </location>
</feature>
<feature type="compositionally biased region" description="Acidic residues" evidence="12">
    <location>
        <begin position="455"/>
        <end position="476"/>
    </location>
</feature>
<feature type="region of interest" description="Disordered" evidence="12">
    <location>
        <begin position="1135"/>
        <end position="1154"/>
    </location>
</feature>
<feature type="compositionally biased region" description="Acidic residues" evidence="12">
    <location>
        <begin position="352"/>
        <end position="364"/>
    </location>
</feature>
<feature type="region of interest" description="Disordered" evidence="12">
    <location>
        <begin position="155"/>
        <end position="212"/>
    </location>
</feature>
<dbReference type="FunFam" id="3.40.630.10:FF:000001">
    <property type="entry name" value="Carboxypeptidase B"/>
    <property type="match status" value="1"/>
</dbReference>
<dbReference type="SUPFAM" id="SSF53187">
    <property type="entry name" value="Zn-dependent exopeptidases"/>
    <property type="match status" value="2"/>
</dbReference>
<dbReference type="PANTHER" id="PTHR11705">
    <property type="entry name" value="PROTEASE FAMILY M14 CARBOXYPEPTIDASE A,B"/>
    <property type="match status" value="1"/>
</dbReference>
<evidence type="ECO:0000256" key="1">
    <source>
        <dbReference type="ARBA" id="ARBA00001947"/>
    </source>
</evidence>
<evidence type="ECO:0000313" key="14">
    <source>
        <dbReference type="EMBL" id="KNC28828.1"/>
    </source>
</evidence>
<reference evidence="14 15" key="1">
    <citation type="journal article" date="2015" name="Nat. Commun.">
        <title>Lucilia cuprina genome unlocks parasitic fly biology to underpin future interventions.</title>
        <authorList>
            <person name="Anstead C.A."/>
            <person name="Korhonen P.K."/>
            <person name="Young N.D."/>
            <person name="Hall R.S."/>
            <person name="Jex A.R."/>
            <person name="Murali S.C."/>
            <person name="Hughes D.S."/>
            <person name="Lee S.F."/>
            <person name="Perry T."/>
            <person name="Stroehlein A.J."/>
            <person name="Ansell B.R."/>
            <person name="Breugelmans B."/>
            <person name="Hofmann A."/>
            <person name="Qu J."/>
            <person name="Dugan S."/>
            <person name="Lee S.L."/>
            <person name="Chao H."/>
            <person name="Dinh H."/>
            <person name="Han Y."/>
            <person name="Doddapaneni H.V."/>
            <person name="Worley K.C."/>
            <person name="Muzny D.M."/>
            <person name="Ioannidis P."/>
            <person name="Waterhouse R.M."/>
            <person name="Zdobnov E.M."/>
            <person name="James P.J."/>
            <person name="Bagnall N.H."/>
            <person name="Kotze A.C."/>
            <person name="Gibbs R.A."/>
            <person name="Richards S."/>
            <person name="Batterham P."/>
            <person name="Gasser R.B."/>
        </authorList>
    </citation>
    <scope>NUCLEOTIDE SEQUENCE [LARGE SCALE GENOMIC DNA]</scope>
    <source>
        <strain evidence="14 15">LS</strain>
        <tissue evidence="14">Full body</tissue>
    </source>
</reference>
<feature type="compositionally biased region" description="Basic and acidic residues" evidence="12">
    <location>
        <begin position="329"/>
        <end position="340"/>
    </location>
</feature>
<evidence type="ECO:0000256" key="4">
    <source>
        <dbReference type="ARBA" id="ARBA00022670"/>
    </source>
</evidence>
<dbReference type="InterPro" id="IPR036990">
    <property type="entry name" value="M14A-like_propep"/>
</dbReference>
<keyword evidence="3" id="KW-0121">Carboxypeptidase</keyword>
<evidence type="ECO:0000256" key="12">
    <source>
        <dbReference type="SAM" id="MobiDB-lite"/>
    </source>
</evidence>
<dbReference type="EMBL" id="JRES01000741">
    <property type="protein sequence ID" value="KNC28828.1"/>
    <property type="molecule type" value="Genomic_DNA"/>
</dbReference>
<comment type="caution">
    <text evidence="14">The sequence shown here is derived from an EMBL/GenBank/DDBJ whole genome shotgun (WGS) entry which is preliminary data.</text>
</comment>
<feature type="compositionally biased region" description="Basic and acidic residues" evidence="12">
    <location>
        <begin position="438"/>
        <end position="454"/>
    </location>
</feature>
<feature type="compositionally biased region" description="Basic and acidic residues" evidence="12">
    <location>
        <begin position="754"/>
        <end position="766"/>
    </location>
</feature>
<keyword evidence="8" id="KW-0862">Zinc</keyword>
<feature type="compositionally biased region" description="Low complexity" evidence="12">
    <location>
        <begin position="819"/>
        <end position="828"/>
    </location>
</feature>
<feature type="compositionally biased region" description="Acidic residues" evidence="12">
    <location>
        <begin position="256"/>
        <end position="267"/>
    </location>
</feature>
<feature type="active site" description="Proton donor/acceptor" evidence="11">
    <location>
        <position position="1565"/>
    </location>
</feature>
<feature type="domain" description="Peptidase M14" evidence="13">
    <location>
        <begin position="1920"/>
        <end position="2172"/>
    </location>
</feature>
<dbReference type="InterPro" id="IPR003146">
    <property type="entry name" value="M14A_act_pep"/>
</dbReference>
<dbReference type="InterPro" id="IPR057246">
    <property type="entry name" value="CARBOXYPEPT_ZN_1"/>
</dbReference>
<sequence length="2172" mass="248203">MSIERLGRQYQQQNDKQLEFSEFMLPEAESEMLQNDMELVPAVDGNSDMYLLVPAASNSQEQNLQSLTDLNESENSGNVESNSDMLMLESEDTPAMQILELPEDELETKITEDLMDNNQLEQEAQNGEKSDEQVSDSMLNNIAEAVQEIENEIETELVGNDETPKEEEPVEVENVKQEEELPMEHKDTAETENTDTNVEEQVSEMENKPETLDTAEQEMIGVVMEETNDTPAQSQKEIEKVDEDENQEETEKVDEAMEMDLQADESEMQPAVVEKTEEVQEPVAVDEENRIEETQSHEEIVPAMEQEKAEEEPAESQNDENAEELQTVEEVKPVEEHVEEVQEETSMVAEEEKAEEEQQADDENQTPAEMEMQAAADPVMEETVAADETHAVEETPAEEETQAVEETQALEENQADDETQIAEESQVEEEIQPLVEETETKVEESQAEETKVEDMQADETQAEEIQAEENQGDDETHEVAVEKTEVINDETQSSPEETQAVEEEEHAEVMHQEVEPMQAESLEETQTVDETPVAEEAQLTEEVQPSEDSLDTEAVHEEQTVEETQSDDEVQNVETAPIAMETVVADETDKMQEDQLTSESQIVEEYHNAEEDMKPAEETQVVEKTQADEEQLNEENQPEDETQQVQDDEEVQQVEKTQAVEEAQTVENAQPMEEAKPIEESEQMEETQPMDDAETLKETEETQPLNDAQTVEEVQPMEEALPMEETQPMNEAQTVEEAQLNEETLADEESQASEDVKPEEETHPVEETQPIEEAQTIEESQHNEEVQSDEETQVAEEVKPVDEEQPVEEVKSEEEIQTVEEAQPAEVAEQAEDVQSDEVAQTVEESQPLEEAQPIEEVKSEEETQIVEETQPAEIAEQTEDAQIDEETQADEEIQAVEETQVAEVAQPVEETQTVEEVQPVEEVQTLEADDIQSMPVESLTDADLPAEEDTKPAEEIQQDESEAQPEAEDVKPAETMQTVMEDVKPAEESEMPVEEALSVSSVEMEETKPAAEVQASETEEVAMVEQESEQAEAKPEETLVDELTAEETKEQEEEVEAAAQPVILADEDTLQNVEPAEEMQKEQQQQEPIAEIQKPLEDNKDSDNILNDDTNESEPIKETTSMLTTIVQVPTKEELTQQQPEKHEQVQEQQQQPAVEEFVSSTTLKPLNVLDSVLNYVNASLMNQMSNDNNKQEVKKEPAFSSKLRRYDGAQVWRIVVQNDREKRLAEELQTKYDGQLWKEVKQEVDYLLKPQVLADAERHVRAANLSRIVLIDNLQNVIEVENPPAEKIAQLQLQNRKGHRLTWQAYHRLKDIHGYFDYLAQTYPEICSVEIIGYSIEKRPLKILKISNGNANNPGIWIDGGMHAREWISPAVVTYVTDQIIERWDELPAYMRNINWYIHAVANPDGYEYSHTTDRLWRKNMRSHGRACPGVDLNRNFGYKWGGKGTSANPCSQTYRGSKAFSEPETFYISKFISNFPRETFKAYLSFHSYGQYILYPWGYDYHVTKDMADLDLVARQAGTIITKSTGVKYTVGSSANTLYPAAGGSDDWAKGIAGIKYAYTIEMGDSGRYGFVLPAEYIEPNGKNGLTFVETVAKAITMGKNGQEMQLKISTFTFILIFATFLKCSHIANSQEIIYVPRTQLLARWPFFGGFRNILRVVRPNVHVGRKSDFRSDFDENYVNYHGAQMWKIIFSQDLNKNNISRTEEMQKFIEKYGEMFQIKKLYFNLNNILIKLFILITLLTITYSRQYSRDNGLYLLVRSTNGSLSSVFFSGEDLYDNTMESLQWLIPTDIRRFNVFSPSSTYQINMRYRNDPSVKRYFGHQLWKIHENDVSNKELNHFWKLFGTEVWNINQDGIDVLIDYKNTAKAKEFMAKSDFTYNIMIDDLEVAIDETYIEVNTTNPKMPWLDREGTIMNWNRFHDIGDIKQFMQYILENYGDMSEIVQIGVTNNKRPLEVLRISNGDPNNWAVFIDAGLQGRDWLSPAAVTLAISKLTYLWESPESEIMRHIDWYFLPVANPDGYQYSRITDRLWTKNRHFDTKTGCFGVNLDRNFEYKWGASGSSENPCKNLYKGAKKFSEPETRAIRNFMLNMKDYLGAYISFGGYGQEIAYPWGDADFVTDNQRNLHKVGRKAMANFRKLNQAEYRVGSSYRLKLARAGNSADWVQYHINP</sequence>
<keyword evidence="7" id="KW-0378">Hydrolase</keyword>
<evidence type="ECO:0000259" key="13">
    <source>
        <dbReference type="PROSITE" id="PS52035"/>
    </source>
</evidence>
<evidence type="ECO:0000256" key="2">
    <source>
        <dbReference type="ARBA" id="ARBA00005988"/>
    </source>
</evidence>
<dbReference type="CDD" id="cd03860">
    <property type="entry name" value="M14_CP_A-B_like"/>
    <property type="match status" value="1"/>
</dbReference>
<keyword evidence="10" id="KW-1015">Disulfide bond</keyword>
<organism evidence="14 15">
    <name type="scientific">Lucilia cuprina</name>
    <name type="common">Green bottle fly</name>
    <name type="synonym">Australian sheep blowfly</name>
    <dbReference type="NCBI Taxonomy" id="7375"/>
    <lineage>
        <taxon>Eukaryota</taxon>
        <taxon>Metazoa</taxon>
        <taxon>Ecdysozoa</taxon>
        <taxon>Arthropoda</taxon>
        <taxon>Hexapoda</taxon>
        <taxon>Insecta</taxon>
        <taxon>Pterygota</taxon>
        <taxon>Neoptera</taxon>
        <taxon>Endopterygota</taxon>
        <taxon>Diptera</taxon>
        <taxon>Brachycera</taxon>
        <taxon>Muscomorpha</taxon>
        <taxon>Oestroidea</taxon>
        <taxon>Calliphoridae</taxon>
        <taxon>Luciliinae</taxon>
        <taxon>Lucilia</taxon>
    </lineage>
</organism>
<feature type="compositionally biased region" description="Acidic residues" evidence="12">
    <location>
        <begin position="877"/>
        <end position="890"/>
    </location>
</feature>
<dbReference type="Gene3D" id="3.30.70.340">
    <property type="entry name" value="Metallocarboxypeptidase-like"/>
    <property type="match status" value="2"/>
</dbReference>
<evidence type="ECO:0000256" key="3">
    <source>
        <dbReference type="ARBA" id="ARBA00022645"/>
    </source>
</evidence>
<dbReference type="SUPFAM" id="SSF54897">
    <property type="entry name" value="Protease propeptides/inhibitors"/>
    <property type="match status" value="2"/>
</dbReference>
<feature type="compositionally biased region" description="Acidic residues" evidence="12">
    <location>
        <begin position="680"/>
        <end position="693"/>
    </location>
</feature>
<gene>
    <name evidence="14" type="ORF">FF38_06421</name>
</gene>
<feature type="compositionally biased region" description="Basic and acidic residues" evidence="12">
    <location>
        <begin position="287"/>
        <end position="300"/>
    </location>
</feature>
<comment type="cofactor">
    <cofactor evidence="1">
        <name>Zn(2+)</name>
        <dbReference type="ChEBI" id="CHEBI:29105"/>
    </cofactor>
</comment>
<feature type="compositionally biased region" description="Acidic residues" evidence="12">
    <location>
        <begin position="628"/>
        <end position="652"/>
    </location>
</feature>
<feature type="compositionally biased region" description="Acidic residues" evidence="12">
    <location>
        <begin position="1018"/>
        <end position="1031"/>
    </location>
</feature>
<dbReference type="GO" id="GO:0008270">
    <property type="term" value="F:zinc ion binding"/>
    <property type="evidence" value="ECO:0007669"/>
    <property type="project" value="InterPro"/>
</dbReference>
<dbReference type="GO" id="GO:0005615">
    <property type="term" value="C:extracellular space"/>
    <property type="evidence" value="ECO:0007669"/>
    <property type="project" value="TreeGrafter"/>
</dbReference>
<feature type="compositionally biased region" description="Basic and acidic residues" evidence="12">
    <location>
        <begin position="162"/>
        <end position="189"/>
    </location>
</feature>
<evidence type="ECO:0000256" key="10">
    <source>
        <dbReference type="ARBA" id="ARBA00023157"/>
    </source>
</evidence>
<dbReference type="GO" id="GO:0006508">
    <property type="term" value="P:proteolysis"/>
    <property type="evidence" value="ECO:0007669"/>
    <property type="project" value="UniProtKB-KW"/>
</dbReference>
<evidence type="ECO:0000256" key="6">
    <source>
        <dbReference type="ARBA" id="ARBA00022729"/>
    </source>
</evidence>
<dbReference type="OrthoDB" id="3626597at2759"/>
<feature type="non-terminal residue" evidence="14">
    <location>
        <position position="2172"/>
    </location>
</feature>
<dbReference type="Proteomes" id="UP000037069">
    <property type="component" value="Unassembled WGS sequence"/>
</dbReference>
<dbReference type="Pfam" id="PF02244">
    <property type="entry name" value="Propep_M14"/>
    <property type="match status" value="1"/>
</dbReference>
<dbReference type="SMART" id="SM00631">
    <property type="entry name" value="Zn_pept"/>
    <property type="match status" value="2"/>
</dbReference>
<keyword evidence="9" id="KW-0482">Metalloprotease</keyword>
<dbReference type="InterPro" id="IPR000834">
    <property type="entry name" value="Peptidase_M14"/>
</dbReference>
<feature type="compositionally biased region" description="Acidic residues" evidence="12">
    <location>
        <begin position="957"/>
        <end position="968"/>
    </location>
</feature>
<dbReference type="FunFam" id="3.30.70.340:FF:000005">
    <property type="entry name" value="Carboxypeptidase A"/>
    <property type="match status" value="1"/>
</dbReference>
<comment type="similarity">
    <text evidence="2 11">Belongs to the peptidase M14 family.</text>
</comment>
<feature type="compositionally biased region" description="Acidic residues" evidence="12">
    <location>
        <begin position="413"/>
        <end position="431"/>
    </location>
</feature>
<protein>
    <recommendedName>
        <fullName evidence="13">Peptidase M14 domain-containing protein</fullName>
    </recommendedName>
</protein>
<dbReference type="PROSITE" id="PS00132">
    <property type="entry name" value="CARBOXYPEPT_ZN_1"/>
    <property type="match status" value="1"/>
</dbReference>
<feature type="region of interest" description="Disordered" evidence="12">
    <location>
        <begin position="227"/>
        <end position="890"/>
    </location>
</feature>
<evidence type="ECO:0000256" key="11">
    <source>
        <dbReference type="PROSITE-ProRule" id="PRU01379"/>
    </source>
</evidence>
<feature type="compositionally biased region" description="Acidic residues" evidence="12">
    <location>
        <begin position="560"/>
        <end position="571"/>
    </location>
</feature>
<feature type="region of interest" description="Disordered" evidence="12">
    <location>
        <begin position="905"/>
        <end position="1121"/>
    </location>
</feature>
<evidence type="ECO:0000256" key="5">
    <source>
        <dbReference type="ARBA" id="ARBA00022723"/>
    </source>
</evidence>
<feature type="compositionally biased region" description="Acidic residues" evidence="12">
    <location>
        <begin position="1039"/>
        <end position="1057"/>
    </location>
</feature>
<dbReference type="PRINTS" id="PR00765">
    <property type="entry name" value="CRBOXYPTASEA"/>
</dbReference>
<feature type="compositionally biased region" description="Basic and acidic residues" evidence="12">
    <location>
        <begin position="796"/>
        <end position="814"/>
    </location>
</feature>
<dbReference type="PROSITE" id="PS52035">
    <property type="entry name" value="PEPTIDASE_M14"/>
    <property type="match status" value="2"/>
</dbReference>
<feature type="compositionally biased region" description="Basic and acidic residues" evidence="12">
    <location>
        <begin position="604"/>
        <end position="617"/>
    </location>
</feature>
<keyword evidence="5" id="KW-0479">Metal-binding</keyword>
<dbReference type="PANTHER" id="PTHR11705:SF91">
    <property type="entry name" value="FI01817P-RELATED"/>
    <property type="match status" value="1"/>
</dbReference>
<name>A0A0L0C8R3_LUCCU</name>
<dbReference type="OMA" id="HEPASAM"/>
<dbReference type="Gene3D" id="3.40.630.10">
    <property type="entry name" value="Zn peptidases"/>
    <property type="match status" value="2"/>
</dbReference>
<feature type="compositionally biased region" description="Low complexity" evidence="12">
    <location>
        <begin position="905"/>
        <end position="926"/>
    </location>
</feature>